<dbReference type="InterPro" id="IPR000719">
    <property type="entry name" value="Prot_kinase_dom"/>
</dbReference>
<dbReference type="PANTHER" id="PTHR24416:SF611">
    <property type="entry name" value="TYROSINE-PROTEIN KINASE TRANSMEMBRANE RECEPTOR ROR"/>
    <property type="match status" value="1"/>
</dbReference>
<sequence>MLSQIEASVRGSTTGVQLWPDRDFDGEVSVGEGIHACVKQVQMNGTMLAVKEYRYQTAQAVPPYGVVRAFQHEVDMLLAIHHDNIVGLVGVVLHPRLALVTEYMDGGSFGIFLWEVLTPSTCSNPFVGQTNDTFVDQVTSGIRPSLAFAGVYAPILDECWRLIPSERPSADTLVAQLTALLQ</sequence>
<dbReference type="GO" id="GO:0005524">
    <property type="term" value="F:ATP binding"/>
    <property type="evidence" value="ECO:0007669"/>
    <property type="project" value="UniProtKB-UniRule"/>
</dbReference>
<dbReference type="Proteomes" id="UP000266239">
    <property type="component" value="Unassembled WGS sequence"/>
</dbReference>
<dbReference type="GO" id="GO:0043235">
    <property type="term" value="C:receptor complex"/>
    <property type="evidence" value="ECO:0007669"/>
    <property type="project" value="TreeGrafter"/>
</dbReference>
<evidence type="ECO:0000256" key="2">
    <source>
        <dbReference type="PROSITE-ProRule" id="PRU10141"/>
    </source>
</evidence>
<dbReference type="Gene3D" id="3.30.200.20">
    <property type="entry name" value="Phosphorylase Kinase, domain 1"/>
    <property type="match status" value="1"/>
</dbReference>
<evidence type="ECO:0000313" key="4">
    <source>
        <dbReference type="EMBL" id="RHX99044.1"/>
    </source>
</evidence>
<evidence type="ECO:0000313" key="5">
    <source>
        <dbReference type="EMBL" id="RHY41509.1"/>
    </source>
</evidence>
<dbReference type="Proteomes" id="UP000275652">
    <property type="component" value="Unassembled WGS sequence"/>
</dbReference>
<dbReference type="Pfam" id="PF07714">
    <property type="entry name" value="PK_Tyr_Ser-Thr"/>
    <property type="match status" value="1"/>
</dbReference>
<dbReference type="AlphaFoldDB" id="A0A396ZY42"/>
<evidence type="ECO:0000313" key="8">
    <source>
        <dbReference type="Proteomes" id="UP000266643"/>
    </source>
</evidence>
<keyword evidence="2" id="KW-0547">Nucleotide-binding</keyword>
<dbReference type="GO" id="GO:0007169">
    <property type="term" value="P:cell surface receptor protein tyrosine kinase signaling pathway"/>
    <property type="evidence" value="ECO:0007669"/>
    <property type="project" value="TreeGrafter"/>
</dbReference>
<dbReference type="GO" id="GO:0005886">
    <property type="term" value="C:plasma membrane"/>
    <property type="evidence" value="ECO:0007669"/>
    <property type="project" value="TreeGrafter"/>
</dbReference>
<name>A0A396ZY42_APHAT</name>
<proteinExistence type="predicted"/>
<dbReference type="Gene3D" id="1.10.510.10">
    <property type="entry name" value="Transferase(Phosphotransferase) domain 1"/>
    <property type="match status" value="1"/>
</dbReference>
<accession>A0A396ZY42</accession>
<protein>
    <recommendedName>
        <fullName evidence="3">Protein kinase domain-containing protein</fullName>
    </recommendedName>
</protein>
<dbReference type="InterPro" id="IPR050122">
    <property type="entry name" value="RTK"/>
</dbReference>
<evidence type="ECO:0000313" key="7">
    <source>
        <dbReference type="Proteomes" id="UP000266239"/>
    </source>
</evidence>
<dbReference type="VEuPathDB" id="FungiDB:H257_00706"/>
<feature type="domain" description="Protein kinase" evidence="3">
    <location>
        <begin position="24"/>
        <end position="182"/>
    </location>
</feature>
<evidence type="ECO:0000256" key="1">
    <source>
        <dbReference type="ARBA" id="ARBA00004167"/>
    </source>
</evidence>
<dbReference type="GO" id="GO:0004714">
    <property type="term" value="F:transmembrane receptor protein tyrosine kinase activity"/>
    <property type="evidence" value="ECO:0007669"/>
    <property type="project" value="TreeGrafter"/>
</dbReference>
<dbReference type="InterPro" id="IPR011009">
    <property type="entry name" value="Kinase-like_dom_sf"/>
</dbReference>
<dbReference type="EMBL" id="QUTA01010898">
    <property type="protein sequence ID" value="RHX99044.1"/>
    <property type="molecule type" value="Genomic_DNA"/>
</dbReference>
<comment type="caution">
    <text evidence="4">The sequence shown here is derived from an EMBL/GenBank/DDBJ whole genome shotgun (WGS) entry which is preliminary data.</text>
</comment>
<dbReference type="InterPro" id="IPR001245">
    <property type="entry name" value="Ser-Thr/Tyr_kinase_cat_dom"/>
</dbReference>
<dbReference type="Proteomes" id="UP000266643">
    <property type="component" value="Unassembled WGS sequence"/>
</dbReference>
<evidence type="ECO:0000313" key="9">
    <source>
        <dbReference type="Proteomes" id="UP000275652"/>
    </source>
</evidence>
<dbReference type="PROSITE" id="PS00107">
    <property type="entry name" value="PROTEIN_KINASE_ATP"/>
    <property type="match status" value="1"/>
</dbReference>
<dbReference type="PANTHER" id="PTHR24416">
    <property type="entry name" value="TYROSINE-PROTEIN KINASE RECEPTOR"/>
    <property type="match status" value="1"/>
</dbReference>
<dbReference type="SUPFAM" id="SSF56112">
    <property type="entry name" value="Protein kinase-like (PK-like)"/>
    <property type="match status" value="1"/>
</dbReference>
<dbReference type="InterPro" id="IPR020635">
    <property type="entry name" value="Tyr_kinase_cat_dom"/>
</dbReference>
<dbReference type="SMART" id="SM00219">
    <property type="entry name" value="TyrKc"/>
    <property type="match status" value="1"/>
</dbReference>
<dbReference type="PROSITE" id="PS50011">
    <property type="entry name" value="PROTEIN_KINASE_DOM"/>
    <property type="match status" value="1"/>
</dbReference>
<dbReference type="EMBL" id="QUTD01010048">
    <property type="protein sequence ID" value="RHY41509.1"/>
    <property type="molecule type" value="Genomic_DNA"/>
</dbReference>
<gene>
    <name evidence="4" type="ORF">DYB25_004520</name>
    <name evidence="6" type="ORF">DYB28_001129</name>
    <name evidence="5" type="ORF">DYB30_002779</name>
</gene>
<dbReference type="InterPro" id="IPR017441">
    <property type="entry name" value="Protein_kinase_ATP_BS"/>
</dbReference>
<evidence type="ECO:0000259" key="3">
    <source>
        <dbReference type="PROSITE" id="PS50011"/>
    </source>
</evidence>
<feature type="binding site" evidence="2">
    <location>
        <position position="51"/>
    </location>
    <ligand>
        <name>ATP</name>
        <dbReference type="ChEBI" id="CHEBI:30616"/>
    </ligand>
</feature>
<keyword evidence="2" id="KW-0067">ATP-binding</keyword>
<evidence type="ECO:0000313" key="6">
    <source>
        <dbReference type="EMBL" id="RLO07867.1"/>
    </source>
</evidence>
<reference evidence="7 8" key="2">
    <citation type="submission" date="2018-08" db="EMBL/GenBank/DDBJ databases">
        <title>Aphanomyces genome sequencing and annotation.</title>
        <authorList>
            <person name="Minardi D."/>
            <person name="Oidtmann B."/>
            <person name="Van Der Giezen M."/>
            <person name="Studholme D.J."/>
        </authorList>
    </citation>
    <scope>NUCLEOTIDE SEQUENCE [LARGE SCALE GENOMIC DNA]</scope>
    <source>
        <strain evidence="5 8">D2</strain>
        <strain evidence="4 7">Yx</strain>
    </source>
</reference>
<dbReference type="EMBL" id="QUTI01022680">
    <property type="protein sequence ID" value="RLO07867.1"/>
    <property type="molecule type" value="Genomic_DNA"/>
</dbReference>
<reference evidence="6 9" key="1">
    <citation type="journal article" date="2018" name="J. Invertebr. Pathol.">
        <title>New genotyping method for the causative agent of crayfish plague (Aphanomyces astaci) based on whole genome data.</title>
        <authorList>
            <person name="Minardi D."/>
            <person name="Studholme D.J."/>
            <person name="van der Giezen M."/>
            <person name="Pretto T."/>
            <person name="Oidtmann B."/>
        </authorList>
    </citation>
    <scope>NUCLEOTIDE SEQUENCE [LARGE SCALE GENOMIC DNA]</scope>
    <source>
        <strain evidence="6 9">KB13</strain>
    </source>
</reference>
<organism evidence="4 7">
    <name type="scientific">Aphanomyces astaci</name>
    <name type="common">Crayfish plague agent</name>
    <dbReference type="NCBI Taxonomy" id="112090"/>
    <lineage>
        <taxon>Eukaryota</taxon>
        <taxon>Sar</taxon>
        <taxon>Stramenopiles</taxon>
        <taxon>Oomycota</taxon>
        <taxon>Saprolegniomycetes</taxon>
        <taxon>Saprolegniales</taxon>
        <taxon>Verrucalvaceae</taxon>
        <taxon>Aphanomyces</taxon>
    </lineage>
</organism>
<comment type="subcellular location">
    <subcellularLocation>
        <location evidence="1">Membrane</location>
        <topology evidence="1">Single-pass membrane protein</topology>
    </subcellularLocation>
</comment>